<keyword evidence="3" id="KW-1185">Reference proteome</keyword>
<dbReference type="STRING" id="740709.A10D4_02127"/>
<evidence type="ECO:0000313" key="2">
    <source>
        <dbReference type="EMBL" id="EKE87001.1"/>
    </source>
</evidence>
<gene>
    <name evidence="2" type="ORF">A10D4_02127</name>
</gene>
<feature type="transmembrane region" description="Helical" evidence="1">
    <location>
        <begin position="30"/>
        <end position="52"/>
    </location>
</feature>
<dbReference type="OrthoDB" id="5295180at2"/>
<reference evidence="2 3" key="1">
    <citation type="journal article" date="2012" name="J. Bacteriol.">
        <title>Genome Sequence of Idiomarina xiamenensis Type Strain 10-D-4.</title>
        <authorList>
            <person name="Lai Q."/>
            <person name="Wang L."/>
            <person name="Wang W."/>
            <person name="Shao Z."/>
        </authorList>
    </citation>
    <scope>NUCLEOTIDE SEQUENCE [LARGE SCALE GENOMIC DNA]</scope>
    <source>
        <strain evidence="2 3">10-D-4</strain>
    </source>
</reference>
<comment type="caution">
    <text evidence="2">The sequence shown here is derived from an EMBL/GenBank/DDBJ whole genome shotgun (WGS) entry which is preliminary data.</text>
</comment>
<keyword evidence="1" id="KW-0812">Transmembrane</keyword>
<dbReference type="RefSeq" id="WP_008487434.1">
    <property type="nucleotide sequence ID" value="NZ_AMRG01000002.1"/>
</dbReference>
<keyword evidence="1" id="KW-1133">Transmembrane helix</keyword>
<proteinExistence type="predicted"/>
<evidence type="ECO:0000256" key="1">
    <source>
        <dbReference type="SAM" id="Phobius"/>
    </source>
</evidence>
<dbReference type="Proteomes" id="UP000014115">
    <property type="component" value="Unassembled WGS sequence"/>
</dbReference>
<evidence type="ECO:0008006" key="4">
    <source>
        <dbReference type="Google" id="ProtNLM"/>
    </source>
</evidence>
<name>K2JU83_9GAMM</name>
<dbReference type="Pfam" id="PF05751">
    <property type="entry name" value="FixH"/>
    <property type="match status" value="1"/>
</dbReference>
<dbReference type="AlphaFoldDB" id="K2JU83"/>
<protein>
    <recommendedName>
        <fullName evidence="4">CcoH-like protein</fullName>
    </recommendedName>
</protein>
<dbReference type="eggNOG" id="COG3198">
    <property type="taxonomic scope" value="Bacteria"/>
</dbReference>
<sequence length="186" mass="20775">MSNSNSSATAPRSHADTADNTVIEPWYKQFWPWVLIAIPVTVVIVCATIITVSTSQGSFNMVVDDYYKRGKTINVVVAKVEEARKRGIEFNIAAHDGQLRLRYVHGQPELLSALKVSFYHATQPDKDFSRLMSVAGDGTYRTDVPADLDGKYTITVEPHDGSWRVSQQFRLPLLKDTTLSPKLYGV</sequence>
<evidence type="ECO:0000313" key="3">
    <source>
        <dbReference type="Proteomes" id="UP000014115"/>
    </source>
</evidence>
<dbReference type="InterPro" id="IPR008620">
    <property type="entry name" value="FixH"/>
</dbReference>
<keyword evidence="1" id="KW-0472">Membrane</keyword>
<dbReference type="EMBL" id="AMRG01000002">
    <property type="protein sequence ID" value="EKE87001.1"/>
    <property type="molecule type" value="Genomic_DNA"/>
</dbReference>
<organism evidence="2 3">
    <name type="scientific">Idiomarina xiamenensis 10-D-4</name>
    <dbReference type="NCBI Taxonomy" id="740709"/>
    <lineage>
        <taxon>Bacteria</taxon>
        <taxon>Pseudomonadati</taxon>
        <taxon>Pseudomonadota</taxon>
        <taxon>Gammaproteobacteria</taxon>
        <taxon>Alteromonadales</taxon>
        <taxon>Idiomarinaceae</taxon>
        <taxon>Idiomarina</taxon>
    </lineage>
</organism>
<dbReference type="PATRIC" id="fig|740709.3.peg.428"/>
<accession>K2JU83</accession>